<dbReference type="CDD" id="cd02440">
    <property type="entry name" value="AdoMet_MTases"/>
    <property type="match status" value="1"/>
</dbReference>
<gene>
    <name evidence="4" type="ORF">IDH44_21660</name>
</gene>
<evidence type="ECO:0000313" key="5">
    <source>
        <dbReference type="Proteomes" id="UP000621560"/>
    </source>
</evidence>
<dbReference type="GO" id="GO:0032259">
    <property type="term" value="P:methylation"/>
    <property type="evidence" value="ECO:0007669"/>
    <property type="project" value="UniProtKB-KW"/>
</dbReference>
<dbReference type="RefSeq" id="WP_190920912.1">
    <property type="nucleotide sequence ID" value="NZ_JACXIZ010000045.1"/>
</dbReference>
<keyword evidence="1 4" id="KW-0489">Methyltransferase</keyword>
<dbReference type="SUPFAM" id="SSF53335">
    <property type="entry name" value="S-adenosyl-L-methionine-dependent methyltransferases"/>
    <property type="match status" value="1"/>
</dbReference>
<keyword evidence="2" id="KW-0808">Transferase</keyword>
<keyword evidence="3" id="KW-0949">S-adenosyl-L-methionine</keyword>
<dbReference type="PANTHER" id="PTHR43464:SF19">
    <property type="entry name" value="UBIQUINONE BIOSYNTHESIS O-METHYLTRANSFERASE, MITOCHONDRIAL"/>
    <property type="match status" value="1"/>
</dbReference>
<keyword evidence="5" id="KW-1185">Reference proteome</keyword>
<dbReference type="Gene3D" id="3.40.50.150">
    <property type="entry name" value="Vaccinia Virus protein VP39"/>
    <property type="match status" value="1"/>
</dbReference>
<accession>A0A927BYL6</accession>
<dbReference type="GO" id="GO:0008168">
    <property type="term" value="F:methyltransferase activity"/>
    <property type="evidence" value="ECO:0007669"/>
    <property type="project" value="UniProtKB-KW"/>
</dbReference>
<dbReference type="AlphaFoldDB" id="A0A927BYL6"/>
<protein>
    <submittedName>
        <fullName evidence="4">Class I SAM-dependent methyltransferase</fullName>
    </submittedName>
</protein>
<dbReference type="EMBL" id="JACXIZ010000045">
    <property type="protein sequence ID" value="MBD2847809.1"/>
    <property type="molecule type" value="Genomic_DNA"/>
</dbReference>
<reference evidence="4" key="1">
    <citation type="submission" date="2020-09" db="EMBL/GenBank/DDBJ databases">
        <title>A novel bacterium of genus Paenibacillus, isolated from South China Sea.</title>
        <authorList>
            <person name="Huang H."/>
            <person name="Mo K."/>
            <person name="Hu Y."/>
        </authorList>
    </citation>
    <scope>NUCLEOTIDE SEQUENCE</scope>
    <source>
        <strain evidence="4">IB182496</strain>
    </source>
</reference>
<evidence type="ECO:0000256" key="1">
    <source>
        <dbReference type="ARBA" id="ARBA00022603"/>
    </source>
</evidence>
<dbReference type="Proteomes" id="UP000621560">
    <property type="component" value="Unassembled WGS sequence"/>
</dbReference>
<evidence type="ECO:0000256" key="3">
    <source>
        <dbReference type="ARBA" id="ARBA00022691"/>
    </source>
</evidence>
<dbReference type="PANTHER" id="PTHR43464">
    <property type="entry name" value="METHYLTRANSFERASE"/>
    <property type="match status" value="1"/>
</dbReference>
<organism evidence="4 5">
    <name type="scientific">Paenibacillus sabuli</name>
    <dbReference type="NCBI Taxonomy" id="2772509"/>
    <lineage>
        <taxon>Bacteria</taxon>
        <taxon>Bacillati</taxon>
        <taxon>Bacillota</taxon>
        <taxon>Bacilli</taxon>
        <taxon>Bacillales</taxon>
        <taxon>Paenibacillaceae</taxon>
        <taxon>Paenibacillus</taxon>
    </lineage>
</organism>
<proteinExistence type="predicted"/>
<dbReference type="Pfam" id="PF13489">
    <property type="entry name" value="Methyltransf_23"/>
    <property type="match status" value="1"/>
</dbReference>
<evidence type="ECO:0000256" key="2">
    <source>
        <dbReference type="ARBA" id="ARBA00022679"/>
    </source>
</evidence>
<name>A0A927BYL6_9BACL</name>
<dbReference type="InterPro" id="IPR029063">
    <property type="entry name" value="SAM-dependent_MTases_sf"/>
</dbReference>
<evidence type="ECO:0000313" key="4">
    <source>
        <dbReference type="EMBL" id="MBD2847809.1"/>
    </source>
</evidence>
<comment type="caution">
    <text evidence="4">The sequence shown here is derived from an EMBL/GenBank/DDBJ whole genome shotgun (WGS) entry which is preliminary data.</text>
</comment>
<sequence>MTRNEAVYDVWWSHAESEESMEDEHRPGWDEVIRLMPETDLSACKVLDFGCNRGGFLRHLHQARPFAQGVGVDLGAESVKLAEQRKGALPLTYANTGSPEALGIAFDLAFALSVIYLVGDLPEHARKIAAALRPGGVYYVTYTDLSDNASAAFFKREIERYSRLEAHMHALDDFADAFAAAGFQTQAMRRQPSGFLTLGSERDFFRSSRDYVKSQYEETYLLRFSLSPGLAGQSERS</sequence>